<name>A0ABT6FSG0_9FLAO</name>
<evidence type="ECO:0000256" key="3">
    <source>
        <dbReference type="PIRNR" id="PIRNR002070"/>
    </source>
</evidence>
<comment type="caution">
    <text evidence="4">The sequence shown here is derived from an EMBL/GenBank/DDBJ whole genome shotgun (WGS) entry which is preliminary data.</text>
</comment>
<gene>
    <name evidence="4" type="primary">ssb</name>
    <name evidence="4" type="ORF">OSR52_09190</name>
</gene>
<dbReference type="SUPFAM" id="SSF50249">
    <property type="entry name" value="Nucleic acid-binding proteins"/>
    <property type="match status" value="1"/>
</dbReference>
<dbReference type="Proteomes" id="UP001153642">
    <property type="component" value="Unassembled WGS sequence"/>
</dbReference>
<dbReference type="Gene3D" id="2.40.50.140">
    <property type="entry name" value="Nucleic acid-binding proteins"/>
    <property type="match status" value="1"/>
</dbReference>
<dbReference type="InterPro" id="IPR000424">
    <property type="entry name" value="Primosome_PriB/ssb"/>
</dbReference>
<evidence type="ECO:0000313" key="4">
    <source>
        <dbReference type="EMBL" id="MDG3586042.1"/>
    </source>
</evidence>
<evidence type="ECO:0000256" key="2">
    <source>
        <dbReference type="HAMAP-Rule" id="MF_00984"/>
    </source>
</evidence>
<dbReference type="GO" id="GO:0003677">
    <property type="term" value="F:DNA binding"/>
    <property type="evidence" value="ECO:0007669"/>
    <property type="project" value="UniProtKB-KW"/>
</dbReference>
<organism evidence="4 5">
    <name type="scientific">Galbibacter pacificus</name>
    <dbReference type="NCBI Taxonomy" id="2996052"/>
    <lineage>
        <taxon>Bacteria</taxon>
        <taxon>Pseudomonadati</taxon>
        <taxon>Bacteroidota</taxon>
        <taxon>Flavobacteriia</taxon>
        <taxon>Flavobacteriales</taxon>
        <taxon>Flavobacteriaceae</taxon>
        <taxon>Galbibacter</taxon>
    </lineage>
</organism>
<comment type="subunit">
    <text evidence="2">Homotetramer.</text>
</comment>
<evidence type="ECO:0000313" key="5">
    <source>
        <dbReference type="Proteomes" id="UP001153642"/>
    </source>
</evidence>
<dbReference type="InterPro" id="IPR012340">
    <property type="entry name" value="NA-bd_OB-fold"/>
</dbReference>
<keyword evidence="1 2" id="KW-0238">DNA-binding</keyword>
<dbReference type="PANTHER" id="PTHR10302:SF0">
    <property type="entry name" value="SINGLE-STRANDED DNA-BINDING PROTEIN, MITOCHONDRIAL"/>
    <property type="match status" value="1"/>
</dbReference>
<dbReference type="RefSeq" id="WP_277900044.1">
    <property type="nucleotide sequence ID" value="NZ_JAPMUA010000003.1"/>
</dbReference>
<keyword evidence="5" id="KW-1185">Reference proteome</keyword>
<evidence type="ECO:0000256" key="1">
    <source>
        <dbReference type="ARBA" id="ARBA00023125"/>
    </source>
</evidence>
<proteinExistence type="inferred from homology"/>
<comment type="caution">
    <text evidence="2">Lacks conserved residue(s) required for the propagation of feature annotation.</text>
</comment>
<dbReference type="Pfam" id="PF00436">
    <property type="entry name" value="SSB"/>
    <property type="match status" value="1"/>
</dbReference>
<dbReference type="HAMAP" id="MF_00984">
    <property type="entry name" value="SSB"/>
    <property type="match status" value="1"/>
</dbReference>
<protein>
    <recommendedName>
        <fullName evidence="2 3">Single-stranded DNA-binding protein</fullName>
        <shortName evidence="2">SSB</shortName>
    </recommendedName>
</protein>
<dbReference type="NCBIfam" id="TIGR00621">
    <property type="entry name" value="ssb"/>
    <property type="match status" value="1"/>
</dbReference>
<reference evidence="4" key="1">
    <citation type="submission" date="2022-11" db="EMBL/GenBank/DDBJ databases">
        <title>High-quality draft genome sequence of Galbibacter sp. strain CMA-7.</title>
        <authorList>
            <person name="Wei L."/>
            <person name="Dong C."/>
            <person name="Shao Z."/>
        </authorList>
    </citation>
    <scope>NUCLEOTIDE SEQUENCE</scope>
    <source>
        <strain evidence="4">CMA-7</strain>
    </source>
</reference>
<dbReference type="PIRSF" id="PIRSF002070">
    <property type="entry name" value="SSB"/>
    <property type="match status" value="1"/>
</dbReference>
<dbReference type="PROSITE" id="PS50935">
    <property type="entry name" value="SSB"/>
    <property type="match status" value="1"/>
</dbReference>
<sequence length="113" mass="12500">MSTLKNQVQLIGNVGQEPQVTVLENGKKVARISLATNENFKNSKGEKQTNTDWHQLVAWGKVASLIEEYVFTGKEIAVQGKLSSRSYEDKEGVKRHVTEVVVSEILFLGGSPK</sequence>
<dbReference type="InterPro" id="IPR011344">
    <property type="entry name" value="ssDNA-bd"/>
</dbReference>
<dbReference type="PANTHER" id="PTHR10302">
    <property type="entry name" value="SINGLE-STRANDED DNA-BINDING PROTEIN"/>
    <property type="match status" value="1"/>
</dbReference>
<dbReference type="EMBL" id="JAPMUA010000003">
    <property type="protein sequence ID" value="MDG3586042.1"/>
    <property type="molecule type" value="Genomic_DNA"/>
</dbReference>
<accession>A0ABT6FSG0</accession>
<dbReference type="CDD" id="cd04496">
    <property type="entry name" value="SSB_OBF"/>
    <property type="match status" value="1"/>
</dbReference>